<dbReference type="Gene3D" id="3.30.750.140">
    <property type="match status" value="1"/>
</dbReference>
<dbReference type="InterPro" id="IPR021136">
    <property type="entry name" value="Flagellar_hook_control-like_C"/>
</dbReference>
<sequence>MNPTDVSQGLFSLLPSFSTLQTPLSAAGDAADSDFSSLLDGLTTALTASDQTVESLPPEGQPLPQQTAIDFTALQPAGLLAGIREATSASKRLAAELPGMEAIPESQQADDGATVLTLSGAAVPVGAAVRPLTSAATTQSPAVATADKAALVKGVVPGVVPGAGKALADGVAGDETAAEAELLNEGADADAQGRQVTRIKADNQSVNEPLRTATPSPAAMTDTQPAVVSVAVQPPAAQTEATVLGDSVLVTEAEAEQLEQQQQLTDNKERLEFGRDKERWAPAMGSRILTMVADNVQQAEIHLDPPELGSLEIKLQVNQDQASVQVQAQNPQVRDVLEANAQRLREALAEQGLELAGFDVSQQQTNQEGQSQGDGQGTDDNPAAEAAVLAAGESAGETVSPAQESRSLLDAYA</sequence>
<dbReference type="CDD" id="cd17470">
    <property type="entry name" value="T3SS_Flik_C"/>
    <property type="match status" value="1"/>
</dbReference>
<reference evidence="7" key="1">
    <citation type="journal article" date="2019" name="Int. J. Syst. Evol. Microbiol.">
        <title>The Global Catalogue of Microorganisms (GCM) 10K type strain sequencing project: providing services to taxonomists for standard genome sequencing and annotation.</title>
        <authorList>
            <consortium name="The Broad Institute Genomics Platform"/>
            <consortium name="The Broad Institute Genome Sequencing Center for Infectious Disease"/>
            <person name="Wu L."/>
            <person name="Ma J."/>
        </authorList>
    </citation>
    <scope>NUCLEOTIDE SEQUENCE [LARGE SCALE GENOMIC DNA]</scope>
    <source>
        <strain evidence="7">KCTC 42424</strain>
    </source>
</reference>
<comment type="function">
    <text evidence="1">Controls the length of the flagellar hook.</text>
</comment>
<evidence type="ECO:0000256" key="2">
    <source>
        <dbReference type="ARBA" id="ARBA00009149"/>
    </source>
</evidence>
<evidence type="ECO:0000313" key="6">
    <source>
        <dbReference type="EMBL" id="MFC3681484.1"/>
    </source>
</evidence>
<comment type="similarity">
    <text evidence="2">Belongs to the FliK family.</text>
</comment>
<evidence type="ECO:0000256" key="3">
    <source>
        <dbReference type="ARBA" id="ARBA00022795"/>
    </source>
</evidence>
<dbReference type="PRINTS" id="PR01007">
    <property type="entry name" value="FLGHOOKFLIK"/>
</dbReference>
<name>A0ABV7VW92_9GAMM</name>
<keyword evidence="3" id="KW-1005">Bacterial flagellum biogenesis</keyword>
<keyword evidence="6" id="KW-0966">Cell projection</keyword>
<feature type="region of interest" description="Disordered" evidence="4">
    <location>
        <begin position="364"/>
        <end position="413"/>
    </location>
</feature>
<evidence type="ECO:0000313" key="7">
    <source>
        <dbReference type="Proteomes" id="UP001595722"/>
    </source>
</evidence>
<comment type="caution">
    <text evidence="6">The sequence shown here is derived from an EMBL/GenBank/DDBJ whole genome shotgun (WGS) entry which is preliminary data.</text>
</comment>
<dbReference type="RefSeq" id="WP_376867920.1">
    <property type="nucleotide sequence ID" value="NZ_JBHRYB010000015.1"/>
</dbReference>
<proteinExistence type="inferred from homology"/>
<evidence type="ECO:0000256" key="1">
    <source>
        <dbReference type="ARBA" id="ARBA00003944"/>
    </source>
</evidence>
<dbReference type="PANTHER" id="PTHR37533">
    <property type="entry name" value="FLAGELLAR HOOK-LENGTH CONTROL PROTEIN"/>
    <property type="match status" value="1"/>
</dbReference>
<gene>
    <name evidence="6" type="ORF">ACFOMG_15375</name>
</gene>
<dbReference type="PANTHER" id="PTHR37533:SF2">
    <property type="entry name" value="FLAGELLAR HOOK-LENGTH CONTROL PROTEIN"/>
    <property type="match status" value="1"/>
</dbReference>
<keyword evidence="6" id="KW-0969">Cilium</keyword>
<evidence type="ECO:0000259" key="5">
    <source>
        <dbReference type="Pfam" id="PF02120"/>
    </source>
</evidence>
<protein>
    <submittedName>
        <fullName evidence="6">Flagellar hook-length control protein FliK</fullName>
    </submittedName>
</protein>
<keyword evidence="6" id="KW-0282">Flagellum</keyword>
<organism evidence="6 7">
    <name type="scientific">Bacterioplanoides pacificum</name>
    <dbReference type="NCBI Taxonomy" id="1171596"/>
    <lineage>
        <taxon>Bacteria</taxon>
        <taxon>Pseudomonadati</taxon>
        <taxon>Pseudomonadota</taxon>
        <taxon>Gammaproteobacteria</taxon>
        <taxon>Oceanospirillales</taxon>
        <taxon>Oceanospirillaceae</taxon>
        <taxon>Bacterioplanoides</taxon>
    </lineage>
</organism>
<accession>A0ABV7VW92</accession>
<feature type="domain" description="Flagellar hook-length control protein-like C-terminal" evidence="5">
    <location>
        <begin position="286"/>
        <end position="368"/>
    </location>
</feature>
<dbReference type="InterPro" id="IPR052563">
    <property type="entry name" value="FliK"/>
</dbReference>
<keyword evidence="7" id="KW-1185">Reference proteome</keyword>
<dbReference type="InterPro" id="IPR038610">
    <property type="entry name" value="FliK-like_C_sf"/>
</dbReference>
<dbReference type="EMBL" id="JBHRYB010000015">
    <property type="protein sequence ID" value="MFC3681484.1"/>
    <property type="molecule type" value="Genomic_DNA"/>
</dbReference>
<dbReference type="Proteomes" id="UP001595722">
    <property type="component" value="Unassembled WGS sequence"/>
</dbReference>
<dbReference type="Pfam" id="PF02120">
    <property type="entry name" value="Flg_hook"/>
    <property type="match status" value="1"/>
</dbReference>
<feature type="compositionally biased region" description="Low complexity" evidence="4">
    <location>
        <begin position="364"/>
        <end position="397"/>
    </location>
</feature>
<dbReference type="InterPro" id="IPR001635">
    <property type="entry name" value="Flag_hook_Flik"/>
</dbReference>
<evidence type="ECO:0000256" key="4">
    <source>
        <dbReference type="SAM" id="MobiDB-lite"/>
    </source>
</evidence>